<organism evidence="8 9">
    <name type="scientific">Galbibacter orientalis DSM 19592</name>
    <dbReference type="NCBI Taxonomy" id="926559"/>
    <lineage>
        <taxon>Bacteria</taxon>
        <taxon>Pseudomonadati</taxon>
        <taxon>Bacteroidota</taxon>
        <taxon>Flavobacteriia</taxon>
        <taxon>Flavobacteriales</taxon>
        <taxon>Flavobacteriaceae</taxon>
        <taxon>Galbibacter</taxon>
    </lineage>
</organism>
<dbReference type="PROSITE" id="PS51257">
    <property type="entry name" value="PROKAR_LIPOPROTEIN"/>
    <property type="match status" value="1"/>
</dbReference>
<evidence type="ECO:0000256" key="4">
    <source>
        <dbReference type="ARBA" id="ARBA00023136"/>
    </source>
</evidence>
<dbReference type="eggNOG" id="COG0436">
    <property type="taxonomic scope" value="Bacteria"/>
</dbReference>
<keyword evidence="9" id="KW-1185">Reference proteome</keyword>
<keyword evidence="4" id="KW-0472">Membrane</keyword>
<evidence type="ECO:0000256" key="5">
    <source>
        <dbReference type="ARBA" id="ARBA00023237"/>
    </source>
</evidence>
<gene>
    <name evidence="8" type="ORF">JoomaDRAFT_3908</name>
</gene>
<dbReference type="InterPro" id="IPR012944">
    <property type="entry name" value="SusD_RagB_dom"/>
</dbReference>
<dbReference type="InterPro" id="IPR033985">
    <property type="entry name" value="SusD-like_N"/>
</dbReference>
<comment type="subcellular location">
    <subcellularLocation>
        <location evidence="1">Cell outer membrane</location>
    </subcellularLocation>
</comment>
<dbReference type="EMBL" id="JH651379">
    <property type="protein sequence ID" value="EIJ40836.1"/>
    <property type="molecule type" value="Genomic_DNA"/>
</dbReference>
<feature type="domain" description="RagB/SusD" evidence="6">
    <location>
        <begin position="375"/>
        <end position="571"/>
    </location>
</feature>
<dbReference type="STRING" id="926559.JoomaDRAFT_3908"/>
<accession>I3CB43</accession>
<evidence type="ECO:0000256" key="2">
    <source>
        <dbReference type="ARBA" id="ARBA00006275"/>
    </source>
</evidence>
<dbReference type="HOGENOM" id="CLU_015553_1_0_10"/>
<evidence type="ECO:0000259" key="6">
    <source>
        <dbReference type="Pfam" id="PF07980"/>
    </source>
</evidence>
<evidence type="ECO:0000259" key="7">
    <source>
        <dbReference type="Pfam" id="PF14322"/>
    </source>
</evidence>
<dbReference type="GO" id="GO:0009279">
    <property type="term" value="C:cell outer membrane"/>
    <property type="evidence" value="ECO:0007669"/>
    <property type="project" value="UniProtKB-SubCell"/>
</dbReference>
<feature type="domain" description="SusD-like N-terminal" evidence="7">
    <location>
        <begin position="40"/>
        <end position="230"/>
    </location>
</feature>
<dbReference type="eggNOG" id="COG1435">
    <property type="taxonomic scope" value="Bacteria"/>
</dbReference>
<dbReference type="Gene3D" id="1.25.40.390">
    <property type="match status" value="1"/>
</dbReference>
<dbReference type="Pfam" id="PF07980">
    <property type="entry name" value="SusD_RagB"/>
    <property type="match status" value="1"/>
</dbReference>
<keyword evidence="3" id="KW-0732">Signal</keyword>
<dbReference type="SUPFAM" id="SSF48452">
    <property type="entry name" value="TPR-like"/>
    <property type="match status" value="1"/>
</dbReference>
<reference evidence="8 9" key="1">
    <citation type="submission" date="2012-02" db="EMBL/GenBank/DDBJ databases">
        <title>Improved High-Quality Draft genome of Joostella marina DSM 19592.</title>
        <authorList>
            <consortium name="US DOE Joint Genome Institute (JGI-PGF)"/>
            <person name="Lucas S."/>
            <person name="Copeland A."/>
            <person name="Lapidus A."/>
            <person name="Bruce D."/>
            <person name="Goodwin L."/>
            <person name="Pitluck S."/>
            <person name="Peters L."/>
            <person name="Chertkov O."/>
            <person name="Ovchinnikova G."/>
            <person name="Kyrpides N."/>
            <person name="Mavromatis K."/>
            <person name="Detter J.C."/>
            <person name="Han C."/>
            <person name="Land M."/>
            <person name="Hauser L."/>
            <person name="Markowitz V."/>
            <person name="Cheng J.-F."/>
            <person name="Hugenholtz P."/>
            <person name="Woyke T."/>
            <person name="Wu D."/>
            <person name="Tindall B."/>
            <person name="Brambilla E."/>
            <person name="Klenk H.-P."/>
            <person name="Eisen J.A."/>
        </authorList>
    </citation>
    <scope>NUCLEOTIDE SEQUENCE [LARGE SCALE GENOMIC DNA]</scope>
    <source>
        <strain evidence="8 9">DSM 19592</strain>
    </source>
</reference>
<comment type="similarity">
    <text evidence="2">Belongs to the SusD family.</text>
</comment>
<evidence type="ECO:0000256" key="1">
    <source>
        <dbReference type="ARBA" id="ARBA00004442"/>
    </source>
</evidence>
<proteinExistence type="inferred from homology"/>
<evidence type="ECO:0000313" key="9">
    <source>
        <dbReference type="Proteomes" id="UP000004690"/>
    </source>
</evidence>
<dbReference type="Pfam" id="PF14322">
    <property type="entry name" value="SusD-like_3"/>
    <property type="match status" value="1"/>
</dbReference>
<sequence length="571" mass="64144">MKKIIYSISIAAMTLLVGCSEDFTDTENLLEKSLSNYYARPQDIKEAMGGVYNALYTAGPHSDEAIAANLLSDMMFGGGGPDDRSAKNVDSFQDPEEDTYKDLWVQTYNGIYRCNMILEKVPDADYSTHFLTEVEEVEFINQTLAEAYFMRGFFYFRAAKFFGGIPVINQTDAPKDAPRASMTDTYAQIASDFKMAIDLFPSTSFSATPTERYGHADKWVAEAYMARAYLYYTGYMTNIEGQAASELPLPEGGSISKSQVIAYLDDCINNSGYGLVGDFRNLWPYSYVNESAGDTVLPWAETEGLSWAGQDGLSPTFGTGNDEFMFVQRYSTTNWDWGQQYNNRMPLFFGIRDNTELLPFGQGWGWGSVNPTLWNQWDDADPRKKGSILQLGVAEQGTDAWQADKGDHETGLVNKKYITLKHEDPEGEDGVKGMFYFLYDMNNGDPLQLWAAQDYVYLRFADVLLMHSEISETATGLNAVRGRAGLTSVGYSLEVLKEERLHEFAFEGLRWFDLVRWGDVESAFGNQVNVRNSGVDATYSVEYRPETKGLVPIPESEIRLSNGVYEQNPGW</sequence>
<dbReference type="OrthoDB" id="5694214at2"/>
<protein>
    <submittedName>
        <fullName evidence="8">RagB/SusD family protein</fullName>
    </submittedName>
</protein>
<dbReference type="Proteomes" id="UP000004690">
    <property type="component" value="Unassembled WGS sequence"/>
</dbReference>
<evidence type="ECO:0000256" key="3">
    <source>
        <dbReference type="ARBA" id="ARBA00022729"/>
    </source>
</evidence>
<dbReference type="AlphaFoldDB" id="I3CB43"/>
<dbReference type="RefSeq" id="WP_008615457.1">
    <property type="nucleotide sequence ID" value="NZ_JH651379.1"/>
</dbReference>
<dbReference type="InterPro" id="IPR011990">
    <property type="entry name" value="TPR-like_helical_dom_sf"/>
</dbReference>
<keyword evidence="5" id="KW-0998">Cell outer membrane</keyword>
<name>I3CB43_9FLAO</name>
<evidence type="ECO:0000313" key="8">
    <source>
        <dbReference type="EMBL" id="EIJ40836.1"/>
    </source>
</evidence>